<dbReference type="Proteomes" id="UP000893823">
    <property type="component" value="Unassembled WGS sequence"/>
</dbReference>
<proteinExistence type="predicted"/>
<dbReference type="Proteomes" id="UP000199482">
    <property type="component" value="Chromosome I"/>
</dbReference>
<sequence>MDDRDRGRARLDEIAPEFLGRPGVGFGRMFGSDGLSIRGKFFAFTAHTGDLVVKLDRDRIGELGLDNMVMRGRAMAEWAVVPLAESADRWRAVAEEGLAFVDSITPGAADDAPTA</sequence>
<evidence type="ECO:0008006" key="5">
    <source>
        <dbReference type="Google" id="ProtNLM"/>
    </source>
</evidence>
<protein>
    <recommendedName>
        <fullName evidence="5">TfoX N-terminal domain-containing protein</fullName>
    </recommendedName>
</protein>
<reference evidence="1" key="3">
    <citation type="submission" date="2022-06" db="EMBL/GenBank/DDBJ databases">
        <title>Genomic Encyclopedia of Type Strains, Phase III (KMG-III): the genomes of soil and plant-associated and newly described type strains.</title>
        <authorList>
            <person name="Whitman W."/>
        </authorList>
    </citation>
    <scope>NUCLEOTIDE SEQUENCE</scope>
    <source>
        <strain evidence="1">CPCC 202695</strain>
    </source>
</reference>
<organism evidence="2 3">
    <name type="scientific">Agromyces flavus</name>
    <dbReference type="NCBI Taxonomy" id="589382"/>
    <lineage>
        <taxon>Bacteria</taxon>
        <taxon>Bacillati</taxon>
        <taxon>Actinomycetota</taxon>
        <taxon>Actinomycetes</taxon>
        <taxon>Micrococcales</taxon>
        <taxon>Microbacteriaceae</taxon>
        <taxon>Agromyces</taxon>
    </lineage>
</organism>
<evidence type="ECO:0000313" key="4">
    <source>
        <dbReference type="Proteomes" id="UP000893823"/>
    </source>
</evidence>
<evidence type="ECO:0000313" key="1">
    <source>
        <dbReference type="EMBL" id="MCP2366026.1"/>
    </source>
</evidence>
<dbReference type="STRING" id="589382.SAMN04489721_2099"/>
<dbReference type="EMBL" id="LT629755">
    <property type="protein sequence ID" value="SDS89095.1"/>
    <property type="molecule type" value="Genomic_DNA"/>
</dbReference>
<dbReference type="EMBL" id="SODL02000001">
    <property type="protein sequence ID" value="MCP2366026.1"/>
    <property type="molecule type" value="Genomic_DNA"/>
</dbReference>
<reference evidence="3" key="1">
    <citation type="submission" date="2016-10" db="EMBL/GenBank/DDBJ databases">
        <authorList>
            <person name="Varghese N."/>
            <person name="Submissions S."/>
        </authorList>
    </citation>
    <scope>NUCLEOTIDE SEQUENCE [LARGE SCALE GENOMIC DNA]</scope>
    <source>
        <strain evidence="3">CPCC 202695</strain>
    </source>
</reference>
<dbReference type="AlphaFoldDB" id="A0A1H1VWJ9"/>
<name>A0A1H1VWJ9_9MICO</name>
<evidence type="ECO:0000313" key="2">
    <source>
        <dbReference type="EMBL" id="SDS89095.1"/>
    </source>
</evidence>
<dbReference type="RefSeq" id="WP_092671927.1">
    <property type="nucleotide sequence ID" value="NZ_BMDN01000001.1"/>
</dbReference>
<dbReference type="OrthoDB" id="8779526at2"/>
<reference evidence="2" key="2">
    <citation type="submission" date="2016-10" db="EMBL/GenBank/DDBJ databases">
        <authorList>
            <person name="de Groot N.N."/>
        </authorList>
    </citation>
    <scope>NUCLEOTIDE SEQUENCE [LARGE SCALE GENOMIC DNA]</scope>
    <source>
        <strain evidence="2">CPCC 202695</strain>
    </source>
</reference>
<gene>
    <name evidence="1" type="ORF">BCL57_000168</name>
    <name evidence="2" type="ORF">SAMN04489721_2099</name>
</gene>
<keyword evidence="4" id="KW-1185">Reference proteome</keyword>
<evidence type="ECO:0000313" key="3">
    <source>
        <dbReference type="Proteomes" id="UP000199482"/>
    </source>
</evidence>
<accession>A0A1H1VWJ9</accession>